<sequence length="238" mass="24896">MRSSRKSHGPPAYGQTGWSGASPPSTPTNVSSPTVSAANWTHIKNIFPLGSDYLCNALYAHIVAYNYVASLCKSHPPPSSSRGSRHPGAPATNSSAGNGTTATAGIIRGPADETRVPKKAASLLGLSHTAAVSRSDLGAPAQRNKILIRESPSTSSELGNIKSNCSQIPGRREFTNSDSSAVADLRDGLGRCIARLVATLKLTGGEQDAPIKGANSEDLDPLLMKMLCELVRCCEEQS</sequence>
<keyword evidence="3" id="KW-1185">Reference proteome</keyword>
<comment type="caution">
    <text evidence="2">The sequence shown here is derived from an EMBL/GenBank/DDBJ whole genome shotgun (WGS) entry which is preliminary data.</text>
</comment>
<feature type="compositionally biased region" description="Polar residues" evidence="1">
    <location>
        <begin position="91"/>
        <end position="103"/>
    </location>
</feature>
<feature type="region of interest" description="Disordered" evidence="1">
    <location>
        <begin position="1"/>
        <end position="34"/>
    </location>
</feature>
<evidence type="ECO:0000313" key="2">
    <source>
        <dbReference type="EMBL" id="KAJ9155302.1"/>
    </source>
</evidence>
<protein>
    <submittedName>
        <fullName evidence="2">Uncharacterized protein</fullName>
    </submittedName>
</protein>
<organism evidence="2 3">
    <name type="scientific">Pleurostoma richardsiae</name>
    <dbReference type="NCBI Taxonomy" id="41990"/>
    <lineage>
        <taxon>Eukaryota</taxon>
        <taxon>Fungi</taxon>
        <taxon>Dikarya</taxon>
        <taxon>Ascomycota</taxon>
        <taxon>Pezizomycotina</taxon>
        <taxon>Sordariomycetes</taxon>
        <taxon>Sordariomycetidae</taxon>
        <taxon>Calosphaeriales</taxon>
        <taxon>Pleurostomataceae</taxon>
        <taxon>Pleurostoma</taxon>
    </lineage>
</organism>
<accession>A0AA38RYA2</accession>
<gene>
    <name evidence="2" type="ORF">NKR23_g1931</name>
</gene>
<dbReference type="AlphaFoldDB" id="A0AA38RYA2"/>
<name>A0AA38RYA2_9PEZI</name>
<evidence type="ECO:0000313" key="3">
    <source>
        <dbReference type="Proteomes" id="UP001174694"/>
    </source>
</evidence>
<reference evidence="2" key="1">
    <citation type="submission" date="2022-07" db="EMBL/GenBank/DDBJ databases">
        <title>Fungi with potential for degradation of polypropylene.</title>
        <authorList>
            <person name="Gostincar C."/>
        </authorList>
    </citation>
    <scope>NUCLEOTIDE SEQUENCE</scope>
    <source>
        <strain evidence="2">EXF-13308</strain>
    </source>
</reference>
<evidence type="ECO:0000256" key="1">
    <source>
        <dbReference type="SAM" id="MobiDB-lite"/>
    </source>
</evidence>
<proteinExistence type="predicted"/>
<feature type="region of interest" description="Disordered" evidence="1">
    <location>
        <begin position="74"/>
        <end position="112"/>
    </location>
</feature>
<dbReference type="Proteomes" id="UP001174694">
    <property type="component" value="Unassembled WGS sequence"/>
</dbReference>
<dbReference type="EMBL" id="JANBVO010000003">
    <property type="protein sequence ID" value="KAJ9155302.1"/>
    <property type="molecule type" value="Genomic_DNA"/>
</dbReference>